<organism evidence="1 2">
    <name type="scientific">Cnuibacter physcomitrellae</name>
    <dbReference type="NCBI Taxonomy" id="1619308"/>
    <lineage>
        <taxon>Bacteria</taxon>
        <taxon>Bacillati</taxon>
        <taxon>Actinomycetota</taxon>
        <taxon>Actinomycetes</taxon>
        <taxon>Micrococcales</taxon>
        <taxon>Microbacteriaceae</taxon>
        <taxon>Cnuibacter</taxon>
    </lineage>
</organism>
<dbReference type="GO" id="GO:0003700">
    <property type="term" value="F:DNA-binding transcription factor activity"/>
    <property type="evidence" value="ECO:0007669"/>
    <property type="project" value="InterPro"/>
</dbReference>
<dbReference type="InterPro" id="IPR039422">
    <property type="entry name" value="MarR/SlyA-like"/>
</dbReference>
<dbReference type="PANTHER" id="PTHR33164:SF43">
    <property type="entry name" value="HTH-TYPE TRANSCRIPTIONAL REPRESSOR YETL"/>
    <property type="match status" value="1"/>
</dbReference>
<dbReference type="KEGG" id="cphy:B5808_18105"/>
<dbReference type="Gene3D" id="1.10.10.10">
    <property type="entry name" value="Winged helix-like DNA-binding domain superfamily/Winged helix DNA-binding domain"/>
    <property type="match status" value="1"/>
</dbReference>
<proteinExistence type="predicted"/>
<dbReference type="PANTHER" id="PTHR33164">
    <property type="entry name" value="TRANSCRIPTIONAL REGULATOR, MARR FAMILY"/>
    <property type="match status" value="1"/>
</dbReference>
<accession>A0A1X9LNY5</accession>
<dbReference type="RefSeq" id="WP_085021063.1">
    <property type="nucleotide sequence ID" value="NZ_BMHD01000001.1"/>
</dbReference>
<sequence>MDAEHEEAVGELTRAVLTISDHLWKAFAETDEIRLSGLSSEVIRVVVESPGVTLIQIAERLGKFPSNVSTALRDLTARGLVERVRDDADRRVTRLYPSTTALHGVRTVYASWNRLLAEAVDTLTDAETHKLLDAVPALMKIQQHLGSAGQR</sequence>
<keyword evidence="2" id="KW-1185">Reference proteome</keyword>
<protein>
    <submittedName>
        <fullName evidence="1">Uncharacterized protein</fullName>
    </submittedName>
</protein>
<dbReference type="Pfam" id="PF12802">
    <property type="entry name" value="MarR_2"/>
    <property type="match status" value="1"/>
</dbReference>
<dbReference type="GO" id="GO:0006950">
    <property type="term" value="P:response to stress"/>
    <property type="evidence" value="ECO:0007669"/>
    <property type="project" value="TreeGrafter"/>
</dbReference>
<dbReference type="InterPro" id="IPR036390">
    <property type="entry name" value="WH_DNA-bd_sf"/>
</dbReference>
<dbReference type="InterPro" id="IPR036388">
    <property type="entry name" value="WH-like_DNA-bd_sf"/>
</dbReference>
<evidence type="ECO:0000313" key="1">
    <source>
        <dbReference type="EMBL" id="ARJ06925.1"/>
    </source>
</evidence>
<dbReference type="AlphaFoldDB" id="A0A1X9LNY5"/>
<dbReference type="SMART" id="SM00347">
    <property type="entry name" value="HTH_MARR"/>
    <property type="match status" value="1"/>
</dbReference>
<dbReference type="InterPro" id="IPR000835">
    <property type="entry name" value="HTH_MarR-typ"/>
</dbReference>
<name>A0A1X9LNY5_9MICO</name>
<dbReference type="EMBL" id="CP020715">
    <property type="protein sequence ID" value="ARJ06925.1"/>
    <property type="molecule type" value="Genomic_DNA"/>
</dbReference>
<reference evidence="1 2" key="1">
    <citation type="submission" date="2017-04" db="EMBL/GenBank/DDBJ databases">
        <authorList>
            <person name="Afonso C.L."/>
            <person name="Miller P.J."/>
            <person name="Scott M.A."/>
            <person name="Spackman E."/>
            <person name="Goraichik I."/>
            <person name="Dimitrov K.M."/>
            <person name="Suarez D.L."/>
            <person name="Swayne D.E."/>
        </authorList>
    </citation>
    <scope>NUCLEOTIDE SEQUENCE [LARGE SCALE GENOMIC DNA]</scope>
    <source>
        <strain evidence="2">XA(T)</strain>
    </source>
</reference>
<evidence type="ECO:0000313" key="2">
    <source>
        <dbReference type="Proteomes" id="UP000192775"/>
    </source>
</evidence>
<dbReference type="Proteomes" id="UP000192775">
    <property type="component" value="Chromosome"/>
</dbReference>
<gene>
    <name evidence="1" type="ORF">B5808_18105</name>
</gene>
<dbReference type="PROSITE" id="PS50995">
    <property type="entry name" value="HTH_MARR_2"/>
    <property type="match status" value="1"/>
</dbReference>
<dbReference type="SUPFAM" id="SSF46785">
    <property type="entry name" value="Winged helix' DNA-binding domain"/>
    <property type="match status" value="1"/>
</dbReference>